<keyword evidence="4" id="KW-0687">Ribonucleoprotein</keyword>
<comment type="function">
    <text evidence="1">Plays an important role in the elongation step of protein synthesis.</text>
</comment>
<name>A0ABP1PRT3_9HEXA</name>
<evidence type="ECO:0000313" key="9">
    <source>
        <dbReference type="Proteomes" id="UP001642540"/>
    </source>
</evidence>
<keyword evidence="3" id="KW-0689">Ribosomal protein</keyword>
<dbReference type="InterPro" id="IPR027534">
    <property type="entry name" value="Ribosomal_P1/P2"/>
</dbReference>
<dbReference type="CDD" id="cd05831">
    <property type="entry name" value="Ribosomal_P1"/>
    <property type="match status" value="1"/>
</dbReference>
<organism evidence="8 9">
    <name type="scientific">Orchesella dallaii</name>
    <dbReference type="NCBI Taxonomy" id="48710"/>
    <lineage>
        <taxon>Eukaryota</taxon>
        <taxon>Metazoa</taxon>
        <taxon>Ecdysozoa</taxon>
        <taxon>Arthropoda</taxon>
        <taxon>Hexapoda</taxon>
        <taxon>Collembola</taxon>
        <taxon>Entomobryomorpha</taxon>
        <taxon>Entomobryoidea</taxon>
        <taxon>Orchesellidae</taxon>
        <taxon>Orchesellinae</taxon>
        <taxon>Orchesella</taxon>
    </lineage>
</organism>
<keyword evidence="9" id="KW-1185">Reference proteome</keyword>
<dbReference type="Pfam" id="PF00428">
    <property type="entry name" value="Ribosomal_60s"/>
    <property type="match status" value="1"/>
</dbReference>
<dbReference type="PANTHER" id="PTHR45696:SF10">
    <property type="entry name" value="LARGE RIBOSOMAL SUBUNIT PROTEIN P1"/>
    <property type="match status" value="1"/>
</dbReference>
<proteinExistence type="inferred from homology"/>
<dbReference type="InterPro" id="IPR001859">
    <property type="entry name" value="Ribosomal_P1/P2_euk"/>
</dbReference>
<comment type="caution">
    <text evidence="8">The sequence shown here is derived from an EMBL/GenBank/DDBJ whole genome shotgun (WGS) entry which is preliminary data.</text>
</comment>
<comment type="similarity">
    <text evidence="2">Belongs to the eukaryotic ribosomal protein P1/P2 family.</text>
</comment>
<protein>
    <recommendedName>
        <fullName evidence="5">Large ribosomal subunit protein P1</fullName>
    </recommendedName>
    <alternativeName>
        <fullName evidence="6">60S acidic ribosomal protein P1</fullName>
    </alternativeName>
</protein>
<dbReference type="EMBL" id="CAXLJM020000007">
    <property type="protein sequence ID" value="CAL8072015.1"/>
    <property type="molecule type" value="Genomic_DNA"/>
</dbReference>
<dbReference type="InterPro" id="IPR038716">
    <property type="entry name" value="P1/P2_N_sf"/>
</dbReference>
<gene>
    <name evidence="8" type="ORF">ODALV1_LOCUS1960</name>
</gene>
<accession>A0ABP1PRT3</accession>
<evidence type="ECO:0000256" key="4">
    <source>
        <dbReference type="ARBA" id="ARBA00023274"/>
    </source>
</evidence>
<dbReference type="HAMAP" id="MF_01478">
    <property type="entry name" value="Ribosomal_L12_arch"/>
    <property type="match status" value="1"/>
</dbReference>
<sequence length="112" mass="11397">MAVSNAELACVYASLILADDEVAITGEKIQTILKAAGVDVEPYWPGLFAKALEGINVRDLITNVGSGVGAAPAAGGGDAPAAAADAPAKKEEKKKEESEDESGDDMGFGLFD</sequence>
<evidence type="ECO:0000256" key="2">
    <source>
        <dbReference type="ARBA" id="ARBA00005436"/>
    </source>
</evidence>
<feature type="region of interest" description="Disordered" evidence="7">
    <location>
        <begin position="70"/>
        <end position="112"/>
    </location>
</feature>
<evidence type="ECO:0000256" key="6">
    <source>
        <dbReference type="ARBA" id="ARBA00042918"/>
    </source>
</evidence>
<evidence type="ECO:0000256" key="5">
    <source>
        <dbReference type="ARBA" id="ARBA00041116"/>
    </source>
</evidence>
<evidence type="ECO:0000313" key="8">
    <source>
        <dbReference type="EMBL" id="CAL8072015.1"/>
    </source>
</evidence>
<dbReference type="Proteomes" id="UP001642540">
    <property type="component" value="Unassembled WGS sequence"/>
</dbReference>
<feature type="compositionally biased region" description="Basic and acidic residues" evidence="7">
    <location>
        <begin position="87"/>
        <end position="97"/>
    </location>
</feature>
<dbReference type="Gene3D" id="1.10.10.1410">
    <property type="match status" value="1"/>
</dbReference>
<evidence type="ECO:0000256" key="3">
    <source>
        <dbReference type="ARBA" id="ARBA00022980"/>
    </source>
</evidence>
<evidence type="ECO:0000256" key="1">
    <source>
        <dbReference type="ARBA" id="ARBA00003362"/>
    </source>
</evidence>
<reference evidence="8 9" key="1">
    <citation type="submission" date="2024-08" db="EMBL/GenBank/DDBJ databases">
        <authorList>
            <person name="Cucini C."/>
            <person name="Frati F."/>
        </authorList>
    </citation>
    <scope>NUCLEOTIDE SEQUENCE [LARGE SCALE GENOMIC DNA]</scope>
</reference>
<feature type="compositionally biased region" description="Low complexity" evidence="7">
    <location>
        <begin position="70"/>
        <end position="86"/>
    </location>
</feature>
<evidence type="ECO:0000256" key="7">
    <source>
        <dbReference type="SAM" id="MobiDB-lite"/>
    </source>
</evidence>
<dbReference type="PRINTS" id="PR00456">
    <property type="entry name" value="RIBOSOMALP2"/>
</dbReference>
<dbReference type="PANTHER" id="PTHR45696">
    <property type="entry name" value="60S ACIDIC RIBOSOMAL PROTEIN P1"/>
    <property type="match status" value="1"/>
</dbReference>